<protein>
    <recommendedName>
        <fullName evidence="3">Lipoprotein</fullName>
    </recommendedName>
</protein>
<evidence type="ECO:0000313" key="2">
    <source>
        <dbReference type="Proteomes" id="UP001500339"/>
    </source>
</evidence>
<gene>
    <name evidence="1" type="ORF">GCM10008905_08950</name>
</gene>
<dbReference type="RefSeq" id="WP_343767111.1">
    <property type="nucleotide sequence ID" value="NZ_BAAACF010000001.1"/>
</dbReference>
<reference evidence="1 2" key="1">
    <citation type="journal article" date="2019" name="Int. J. Syst. Evol. Microbiol.">
        <title>The Global Catalogue of Microorganisms (GCM) 10K type strain sequencing project: providing services to taxonomists for standard genome sequencing and annotation.</title>
        <authorList>
            <consortium name="The Broad Institute Genomics Platform"/>
            <consortium name="The Broad Institute Genome Sequencing Center for Infectious Disease"/>
            <person name="Wu L."/>
            <person name="Ma J."/>
        </authorList>
    </citation>
    <scope>NUCLEOTIDE SEQUENCE [LARGE SCALE GENOMIC DNA]</scope>
    <source>
        <strain evidence="1 2">JCM 1405</strain>
    </source>
</reference>
<organism evidence="1 2">
    <name type="scientific">Clostridium malenominatum</name>
    <dbReference type="NCBI Taxonomy" id="1539"/>
    <lineage>
        <taxon>Bacteria</taxon>
        <taxon>Bacillati</taxon>
        <taxon>Bacillota</taxon>
        <taxon>Clostridia</taxon>
        <taxon>Eubacteriales</taxon>
        <taxon>Clostridiaceae</taxon>
        <taxon>Clostridium</taxon>
    </lineage>
</organism>
<evidence type="ECO:0008006" key="3">
    <source>
        <dbReference type="Google" id="ProtNLM"/>
    </source>
</evidence>
<dbReference type="Proteomes" id="UP001500339">
    <property type="component" value="Unassembled WGS sequence"/>
</dbReference>
<keyword evidence="2" id="KW-1185">Reference proteome</keyword>
<evidence type="ECO:0000313" key="1">
    <source>
        <dbReference type="EMBL" id="GAA0720104.1"/>
    </source>
</evidence>
<accession>A0ABN1IRS1</accession>
<proteinExistence type="predicted"/>
<name>A0ABN1IRS1_9CLOT</name>
<dbReference type="PROSITE" id="PS51257">
    <property type="entry name" value="PROKAR_LIPOPROTEIN"/>
    <property type="match status" value="1"/>
</dbReference>
<sequence>MKKFKNSFIMISLLLILLVLASCQNRMIQEPAIKISYDSKELKPIYYGNRNNKDEEDIEESIKSVMVGKRFIDLPTIYFGEKIEIEAINFKTNEFEIYDYIVDESGNIVSDYDINPLILTSVEDRNTEFIFEKSEDLERYYDYMVEGKSIHCLLIRSKINKSSFAFATLVLGQSK</sequence>
<comment type="caution">
    <text evidence="1">The sequence shown here is derived from an EMBL/GenBank/DDBJ whole genome shotgun (WGS) entry which is preliminary data.</text>
</comment>
<dbReference type="EMBL" id="BAAACF010000001">
    <property type="protein sequence ID" value="GAA0720104.1"/>
    <property type="molecule type" value="Genomic_DNA"/>
</dbReference>